<reference evidence="1" key="1">
    <citation type="submission" date="2020-05" db="UniProtKB">
        <authorList>
            <consortium name="EnsemblMetazoa"/>
        </authorList>
    </citation>
    <scope>IDENTIFICATION</scope>
    <source>
        <strain evidence="1">TTRI</strain>
    </source>
</reference>
<dbReference type="EnsemblMetazoa" id="GAUT016299-RA">
    <property type="protein sequence ID" value="GAUT016299-PA"/>
    <property type="gene ID" value="GAUT016299"/>
</dbReference>
<sequence>MKRSLSSESIDLKEMCDTSALIRNFLLHFTLTGGMHSSPIPFALILFHIHCLHYALHITYQWKQSTEKSVLTTVAELTLRRDALSKSYKIFKFQIDEINLISSLSFPSLLRYHESLPICIFRLILECNLKDRINDGLEVNSAVENFSNTTGKASFLSTPVDLQSGNRTKVLLPTETKNLIRTKKRLSGI</sequence>
<dbReference type="Proteomes" id="UP000078200">
    <property type="component" value="Unassembled WGS sequence"/>
</dbReference>
<evidence type="ECO:0000313" key="2">
    <source>
        <dbReference type="Proteomes" id="UP000078200"/>
    </source>
</evidence>
<proteinExistence type="predicted"/>
<dbReference type="AlphaFoldDB" id="A0A1A9UUU5"/>
<accession>A0A1A9UUU5</accession>
<keyword evidence="2" id="KW-1185">Reference proteome</keyword>
<organism evidence="1 2">
    <name type="scientific">Glossina austeni</name>
    <name type="common">Savannah tsetse fly</name>
    <dbReference type="NCBI Taxonomy" id="7395"/>
    <lineage>
        <taxon>Eukaryota</taxon>
        <taxon>Metazoa</taxon>
        <taxon>Ecdysozoa</taxon>
        <taxon>Arthropoda</taxon>
        <taxon>Hexapoda</taxon>
        <taxon>Insecta</taxon>
        <taxon>Pterygota</taxon>
        <taxon>Neoptera</taxon>
        <taxon>Endopterygota</taxon>
        <taxon>Diptera</taxon>
        <taxon>Brachycera</taxon>
        <taxon>Muscomorpha</taxon>
        <taxon>Hippoboscoidea</taxon>
        <taxon>Glossinidae</taxon>
        <taxon>Glossina</taxon>
    </lineage>
</organism>
<evidence type="ECO:0000313" key="1">
    <source>
        <dbReference type="EnsemblMetazoa" id="GAUT016299-PA"/>
    </source>
</evidence>
<name>A0A1A9UUU5_GLOAU</name>
<protein>
    <submittedName>
        <fullName evidence="1">Uncharacterized protein</fullName>
    </submittedName>
</protein>
<dbReference type="VEuPathDB" id="VectorBase:GAUT016299"/>